<dbReference type="GO" id="GO:0008168">
    <property type="term" value="F:methyltransferase activity"/>
    <property type="evidence" value="ECO:0007669"/>
    <property type="project" value="UniProtKB-KW"/>
</dbReference>
<evidence type="ECO:0000256" key="7">
    <source>
        <dbReference type="ARBA" id="ARBA00022827"/>
    </source>
</evidence>
<dbReference type="Gene3D" id="3.30.9.10">
    <property type="entry name" value="D-Amino Acid Oxidase, subunit A, domain 2"/>
    <property type="match status" value="1"/>
</dbReference>
<evidence type="ECO:0000256" key="3">
    <source>
        <dbReference type="ARBA" id="ARBA00022630"/>
    </source>
</evidence>
<evidence type="ECO:0000256" key="6">
    <source>
        <dbReference type="ARBA" id="ARBA00022694"/>
    </source>
</evidence>
<keyword evidence="1" id="KW-0963">Cytoplasm</keyword>
<name>A0A5J6PX14_9NEIS</name>
<dbReference type="RefSeq" id="WP_151052459.1">
    <property type="nucleotide sequence ID" value="NZ_CP031700.1"/>
</dbReference>
<dbReference type="Gene3D" id="3.50.50.60">
    <property type="entry name" value="FAD/NAD(P)-binding domain"/>
    <property type="match status" value="1"/>
</dbReference>
<evidence type="ECO:0000256" key="8">
    <source>
        <dbReference type="ARBA" id="ARBA00023002"/>
    </source>
</evidence>
<organism evidence="11 12">
    <name type="scientific">Neisseria zalophi</name>
    <dbReference type="NCBI Taxonomy" id="640030"/>
    <lineage>
        <taxon>Bacteria</taxon>
        <taxon>Pseudomonadati</taxon>
        <taxon>Pseudomonadota</taxon>
        <taxon>Betaproteobacteria</taxon>
        <taxon>Neisseriales</taxon>
        <taxon>Neisseriaceae</taxon>
        <taxon>Neisseria</taxon>
    </lineage>
</organism>
<keyword evidence="2" id="KW-0489">Methyltransferase</keyword>
<evidence type="ECO:0000256" key="2">
    <source>
        <dbReference type="ARBA" id="ARBA00022603"/>
    </source>
</evidence>
<keyword evidence="12" id="KW-1185">Reference proteome</keyword>
<evidence type="ECO:0000313" key="11">
    <source>
        <dbReference type="EMBL" id="QEY26824.1"/>
    </source>
</evidence>
<gene>
    <name evidence="11" type="ORF">D0T92_09970</name>
</gene>
<keyword evidence="4" id="KW-0808">Transferase</keyword>
<protein>
    <submittedName>
        <fullName evidence="11">FAD-dependent oxidoreductase</fullName>
    </submittedName>
</protein>
<keyword evidence="7" id="KW-0274">FAD</keyword>
<dbReference type="PANTHER" id="PTHR13847:SF283">
    <property type="entry name" value="TRNA 5-METHYLAMINOMETHYL-2-THIOURIDINE BIOSYNTHESIS BIFUNCTIONAL PROTEIN MNMC"/>
    <property type="match status" value="1"/>
</dbReference>
<evidence type="ECO:0000256" key="5">
    <source>
        <dbReference type="ARBA" id="ARBA00022691"/>
    </source>
</evidence>
<dbReference type="GO" id="GO:0032259">
    <property type="term" value="P:methylation"/>
    <property type="evidence" value="ECO:0007669"/>
    <property type="project" value="UniProtKB-KW"/>
</dbReference>
<keyword evidence="6" id="KW-0819">tRNA processing</keyword>
<dbReference type="InterPro" id="IPR017610">
    <property type="entry name" value="tRNA_S-uridine_synth_MnmC_C"/>
</dbReference>
<dbReference type="InterPro" id="IPR036188">
    <property type="entry name" value="FAD/NAD-bd_sf"/>
</dbReference>
<keyword evidence="3" id="KW-0285">Flavoprotein</keyword>
<dbReference type="Pfam" id="PF01266">
    <property type="entry name" value="DAO"/>
    <property type="match status" value="1"/>
</dbReference>
<keyword evidence="5" id="KW-0949">S-adenosyl-L-methionine</keyword>
<dbReference type="OrthoDB" id="9786494at2"/>
<dbReference type="SUPFAM" id="SSF51905">
    <property type="entry name" value="FAD/NAD(P)-binding domain"/>
    <property type="match status" value="1"/>
</dbReference>
<dbReference type="GO" id="GO:0016645">
    <property type="term" value="F:oxidoreductase activity, acting on the CH-NH group of donors"/>
    <property type="evidence" value="ECO:0007669"/>
    <property type="project" value="InterPro"/>
</dbReference>
<dbReference type="PANTHER" id="PTHR13847">
    <property type="entry name" value="SARCOSINE DEHYDROGENASE-RELATED"/>
    <property type="match status" value="1"/>
</dbReference>
<keyword evidence="9" id="KW-0511">Multifunctional enzyme</keyword>
<reference evidence="11 12" key="1">
    <citation type="submission" date="2018-08" db="EMBL/GenBank/DDBJ databases">
        <title>Neisseria zalophi ATCC BAA-2455 complete genome.</title>
        <authorList>
            <person name="Veseli I.A."/>
            <person name="Buttler R."/>
            <person name="Mascarenhas dos Santos A.C."/>
            <person name="Pombert J.-F."/>
        </authorList>
    </citation>
    <scope>NUCLEOTIDE SEQUENCE [LARGE SCALE GENOMIC DNA]</scope>
    <source>
        <strain evidence="11 12">ATCC BAA-2455</strain>
    </source>
</reference>
<evidence type="ECO:0000313" key="12">
    <source>
        <dbReference type="Proteomes" id="UP000325713"/>
    </source>
</evidence>
<dbReference type="GO" id="GO:0008033">
    <property type="term" value="P:tRNA processing"/>
    <property type="evidence" value="ECO:0007669"/>
    <property type="project" value="UniProtKB-KW"/>
</dbReference>
<dbReference type="EMBL" id="CP031700">
    <property type="protein sequence ID" value="QEY26824.1"/>
    <property type="molecule type" value="Genomic_DNA"/>
</dbReference>
<feature type="domain" description="FAD dependent oxidoreductase" evidence="10">
    <location>
        <begin position="130"/>
        <end position="499"/>
    </location>
</feature>
<accession>A0A5J6PX14</accession>
<dbReference type="GO" id="GO:0005737">
    <property type="term" value="C:cytoplasm"/>
    <property type="evidence" value="ECO:0007669"/>
    <property type="project" value="TreeGrafter"/>
</dbReference>
<evidence type="ECO:0000256" key="4">
    <source>
        <dbReference type="ARBA" id="ARBA00022679"/>
    </source>
</evidence>
<dbReference type="KEGG" id="nzl:D0T92_09970"/>
<proteinExistence type="predicted"/>
<dbReference type="InterPro" id="IPR006076">
    <property type="entry name" value="FAD-dep_OxRdtase"/>
</dbReference>
<dbReference type="AlphaFoldDB" id="A0A5J6PX14"/>
<dbReference type="Proteomes" id="UP000325713">
    <property type="component" value="Chromosome"/>
</dbReference>
<evidence type="ECO:0000256" key="9">
    <source>
        <dbReference type="ARBA" id="ARBA00023268"/>
    </source>
</evidence>
<sequence length="538" mass="58687">MNCLAWNHVPDTATLAHAIATQAAPLYLIVCLPDDSIPEFQLSATPDALEQTLHRNLTAQLGCIQFNGPNVLENILPNVHLWLMPSETATRLGEHFPMPLLWQTEAMPQKETVPPKPWFRPSENRAIPTRVLIIGAGIAGAATARALAQHGLPVTVLEAAEPATAASGNRQGLLYAKISPHNTEQTELLLCGYGHTRRLLQNLLSEQTDWGGNGILHLNYDNEEARRNRLLSEQRRHSHLYRAVSADEATQIAGIPIAQSGLYWPQGVWLHPPALVRALLNHPLIEVHNQSPVLSAEHNGHSWQVHTPKHIFSGSHLVYCTGAHSPHIADANIATLPYRLIRGQTDLASATPYSQQLRCALSGTSYISPAWQGRHGYGATFVQHDTGTDWREADRQTNLLNLQTLNPKLAAELAPPLLSDGLNHIPQGHAALRCDSPDHLPIVGALGDIQAMQSVYAKLALDKNYRIRTACPYLPDAYINTAHGSRGLSTAPICAAAVAADILGLPNPLSQRIRTALSSNRLIIRALIRQQPLSVSAP</sequence>
<keyword evidence="8" id="KW-0560">Oxidoreductase</keyword>
<evidence type="ECO:0000256" key="1">
    <source>
        <dbReference type="ARBA" id="ARBA00022490"/>
    </source>
</evidence>
<evidence type="ECO:0000259" key="10">
    <source>
        <dbReference type="Pfam" id="PF01266"/>
    </source>
</evidence>
<dbReference type="NCBIfam" id="TIGR03197">
    <property type="entry name" value="MnmC_Cterm"/>
    <property type="match status" value="1"/>
</dbReference>